<evidence type="ECO:0000256" key="11">
    <source>
        <dbReference type="HAMAP-Rule" id="MF_01603"/>
    </source>
</evidence>
<dbReference type="Gene3D" id="3.40.1190.20">
    <property type="match status" value="1"/>
</dbReference>
<comment type="function">
    <text evidence="1 11">Catalyzes the phosphorylation of D-glycero-D-manno-heptose 7-phosphate at the C-1 position to selectively form D-glycero-beta-D-manno-heptose-1,7-bisphosphate.</text>
</comment>
<dbReference type="PANTHER" id="PTHR46969">
    <property type="entry name" value="BIFUNCTIONAL PROTEIN HLDE"/>
    <property type="match status" value="1"/>
</dbReference>
<dbReference type="InterPro" id="IPR011611">
    <property type="entry name" value="PfkB_dom"/>
</dbReference>
<proteinExistence type="inferred from homology"/>
<dbReference type="FunFam" id="3.40.1190.20:FF:000002">
    <property type="entry name" value="Bifunctional protein HldE"/>
    <property type="match status" value="1"/>
</dbReference>
<comment type="pathway">
    <text evidence="11">Nucleotide-sugar biosynthesis; ADP-L-glycero-beta-D-manno-heptose biosynthesis; ADP-L-glycero-beta-D-manno-heptose from D-glycero-beta-D-manno-heptose 7-phosphate: step 1/4.</text>
</comment>
<dbReference type="GO" id="GO:0097171">
    <property type="term" value="P:ADP-L-glycero-beta-D-manno-heptose biosynthetic process"/>
    <property type="evidence" value="ECO:0007669"/>
    <property type="project" value="UniProtKB-UniPathway"/>
</dbReference>
<dbReference type="OrthoDB" id="9802794at2"/>
<dbReference type="UniPathway" id="UPA00356">
    <property type="reaction ID" value="UER00437"/>
</dbReference>
<sequence length="474" mass="51106">MKRLKNFTPKILVVGDLMIDHYLWGSCERISPEAPVQVVDISKETTVLGGAGNVINNLNALGAKVSVSSVIGDDDNGVELINMLNAIDVDSSNLIVQKGRNTSKKSRIIAVSQQILRYDKESKNEIDSESVRKIIDLISSEISSYDIVILSDYGKGVLTPELCQGVISLANKNNVKVLVDPKGSDFSKYKGAYLLTPNKKEAILATNINIKDEGSLKEALVKLKNEVDLDISLITLSEGGIATYDSEVKKFPTVAKEVFDVTGAGDTVIASIAFALSAGKSIEETASFANLAAGVVVGKIGSATVTLEEIEEYEASLHKSTSDAHIKSFEDIAQIVNRCRASGKKVVFTNGCFDILHVGHVKYLQEAKSFGDVLIVGLNSDESVSRLKGPTRPVNIAPDRAYILAALEAVDFVVPFEQDTPHELIKMIKPDTLVKGGDYKGKDVVGTEFAGELKLVDFVNGKSTTKTIQKIQGK</sequence>
<evidence type="ECO:0000313" key="14">
    <source>
        <dbReference type="EMBL" id="EHP30473.1"/>
    </source>
</evidence>
<dbReference type="GO" id="GO:0005829">
    <property type="term" value="C:cytosol"/>
    <property type="evidence" value="ECO:0007669"/>
    <property type="project" value="TreeGrafter"/>
</dbReference>
<dbReference type="Proteomes" id="UP000006431">
    <property type="component" value="Unassembled WGS sequence"/>
</dbReference>
<dbReference type="InterPro" id="IPR004821">
    <property type="entry name" value="Cyt_trans-like"/>
</dbReference>
<name>B6BIW3_SULGG</name>
<dbReference type="InterPro" id="IPR011913">
    <property type="entry name" value="RfaE_dom_I"/>
</dbReference>
<dbReference type="InterPro" id="IPR014729">
    <property type="entry name" value="Rossmann-like_a/b/a_fold"/>
</dbReference>
<accession>H1FWH0</accession>
<evidence type="ECO:0000256" key="8">
    <source>
        <dbReference type="ARBA" id="ARBA00023268"/>
    </source>
</evidence>
<keyword evidence="5 11" id="KW-0547">Nucleotide-binding</keyword>
<comment type="subunit">
    <text evidence="11">Homodimer.</text>
</comment>
<dbReference type="EMBL" id="AFRZ01000001">
    <property type="protein sequence ID" value="EHP30473.1"/>
    <property type="molecule type" value="Genomic_DNA"/>
</dbReference>
<feature type="region of interest" description="Ribokinase" evidence="11">
    <location>
        <begin position="1"/>
        <end position="320"/>
    </location>
</feature>
<comment type="pathway">
    <text evidence="11">Nucleotide-sugar biosynthesis; ADP-L-glycero-beta-D-manno-heptose biosynthesis; ADP-L-glycero-beta-D-manno-heptose from D-glycero-beta-D-manno-heptose 7-phosphate: step 3/4.</text>
</comment>
<dbReference type="AlphaFoldDB" id="B6BIW3"/>
<feature type="domain" description="Cytidyltransferase-like" evidence="13">
    <location>
        <begin position="348"/>
        <end position="442"/>
    </location>
</feature>
<dbReference type="GO" id="GO:0005524">
    <property type="term" value="F:ATP binding"/>
    <property type="evidence" value="ECO:0007669"/>
    <property type="project" value="UniProtKB-UniRule"/>
</dbReference>
<dbReference type="NCBIfam" id="TIGR02198">
    <property type="entry name" value="rfaE_dom_I"/>
    <property type="match status" value="1"/>
</dbReference>
<comment type="function">
    <text evidence="2 11">Catalyzes the ADP transfer from ATP to D-glycero-beta-D-manno-heptose 1-phosphate, yielding ADP-D-glycero-beta-D-manno-heptose.</text>
</comment>
<dbReference type="eggNOG" id="COG0615">
    <property type="taxonomic scope" value="Bacteria"/>
</dbReference>
<dbReference type="HOGENOM" id="CLU_021150_2_1_7"/>
<feature type="active site" evidence="11">
    <location>
        <position position="266"/>
    </location>
</feature>
<evidence type="ECO:0000256" key="6">
    <source>
        <dbReference type="ARBA" id="ARBA00022777"/>
    </source>
</evidence>
<keyword evidence="15" id="KW-1185">Reference proteome</keyword>
<dbReference type="RefSeq" id="WP_008337038.1">
    <property type="nucleotide sequence ID" value="NZ_AFRZ01000001.1"/>
</dbReference>
<dbReference type="STRING" id="929558.SMGD1_1950"/>
<comment type="similarity">
    <text evidence="11">In the N-terminal section; belongs to the carbohydrate kinase PfkB family.</text>
</comment>
<feature type="domain" description="Carbohydrate kinase PfkB" evidence="12">
    <location>
        <begin position="10"/>
        <end position="304"/>
    </location>
</feature>
<dbReference type="CDD" id="cd01172">
    <property type="entry name" value="RfaE_like"/>
    <property type="match status" value="1"/>
</dbReference>
<keyword evidence="4 11" id="KW-0548">Nucleotidyltransferase</keyword>
<comment type="catalytic activity">
    <reaction evidence="11">
        <text>D-glycero-beta-D-manno-heptose 7-phosphate + ATP = D-glycero-beta-D-manno-heptose 1,7-bisphosphate + ADP + H(+)</text>
        <dbReference type="Rhea" id="RHEA:27473"/>
        <dbReference type="ChEBI" id="CHEBI:15378"/>
        <dbReference type="ChEBI" id="CHEBI:30616"/>
        <dbReference type="ChEBI" id="CHEBI:60204"/>
        <dbReference type="ChEBI" id="CHEBI:60208"/>
        <dbReference type="ChEBI" id="CHEBI:456216"/>
        <dbReference type="EC" id="2.7.1.167"/>
    </reaction>
</comment>
<comment type="caution">
    <text evidence="14">The sequence shown here is derived from an EMBL/GenBank/DDBJ whole genome shotgun (WGS) entry which is preliminary data.</text>
</comment>
<dbReference type="SUPFAM" id="SSF53613">
    <property type="entry name" value="Ribokinase-like"/>
    <property type="match status" value="1"/>
</dbReference>
<dbReference type="InterPro" id="IPR029056">
    <property type="entry name" value="Ribokinase-like"/>
</dbReference>
<organism evidence="14 15">
    <name type="scientific">Sulfurimonas gotlandica (strain DSM 19862 / JCM 16533 / GD1)</name>
    <dbReference type="NCBI Taxonomy" id="929558"/>
    <lineage>
        <taxon>Bacteria</taxon>
        <taxon>Pseudomonadati</taxon>
        <taxon>Campylobacterota</taxon>
        <taxon>Epsilonproteobacteria</taxon>
        <taxon>Campylobacterales</taxon>
        <taxon>Sulfurimonadaceae</taxon>
        <taxon>Sulfurimonas</taxon>
    </lineage>
</organism>
<evidence type="ECO:0000256" key="4">
    <source>
        <dbReference type="ARBA" id="ARBA00022695"/>
    </source>
</evidence>
<evidence type="ECO:0000313" key="15">
    <source>
        <dbReference type="Proteomes" id="UP000006431"/>
    </source>
</evidence>
<dbReference type="HAMAP" id="MF_01603">
    <property type="entry name" value="HldE"/>
    <property type="match status" value="1"/>
</dbReference>
<protein>
    <recommendedName>
        <fullName evidence="11">Bifunctional protein HldE</fullName>
    </recommendedName>
    <domain>
        <recommendedName>
            <fullName evidence="11">D-beta-D-heptose 7-phosphate kinase</fullName>
            <ecNumber evidence="11">2.7.1.167</ecNumber>
        </recommendedName>
        <alternativeName>
            <fullName evidence="11">D-beta-D-heptose 7-phosphotransferase</fullName>
        </alternativeName>
        <alternativeName>
            <fullName evidence="11">D-glycero-beta-D-manno-heptose-7-phosphate kinase</fullName>
        </alternativeName>
    </domain>
    <domain>
        <recommendedName>
            <fullName evidence="11">D-beta-D-heptose 1-phosphate adenylyltransferase</fullName>
            <ecNumber evidence="11">2.7.7.70</ecNumber>
        </recommendedName>
        <alternativeName>
            <fullName evidence="11">D-glycero-beta-D-manno-heptose 1-phosphate adenylyltransferase</fullName>
        </alternativeName>
    </domain>
</protein>
<dbReference type="SUPFAM" id="SSF52374">
    <property type="entry name" value="Nucleotidylyl transferase"/>
    <property type="match status" value="1"/>
</dbReference>
<evidence type="ECO:0000256" key="5">
    <source>
        <dbReference type="ARBA" id="ARBA00022741"/>
    </source>
</evidence>
<dbReference type="InterPro" id="IPR011914">
    <property type="entry name" value="RfaE_dom_II"/>
</dbReference>
<evidence type="ECO:0000259" key="12">
    <source>
        <dbReference type="Pfam" id="PF00294"/>
    </source>
</evidence>
<dbReference type="PANTHER" id="PTHR46969:SF1">
    <property type="entry name" value="BIFUNCTIONAL PROTEIN HLDE"/>
    <property type="match status" value="1"/>
</dbReference>
<dbReference type="NCBIfam" id="TIGR00125">
    <property type="entry name" value="cyt_tran_rel"/>
    <property type="match status" value="1"/>
</dbReference>
<accession>B6BIW3</accession>
<keyword evidence="8 11" id="KW-0511">Multifunctional enzyme</keyword>
<keyword evidence="7 11" id="KW-0067">ATP-binding</keyword>
<dbReference type="EC" id="2.7.1.167" evidence="11"/>
<evidence type="ECO:0000256" key="9">
    <source>
        <dbReference type="ARBA" id="ARBA00023277"/>
    </source>
</evidence>
<evidence type="ECO:0000256" key="1">
    <source>
        <dbReference type="ARBA" id="ARBA00002319"/>
    </source>
</evidence>
<dbReference type="GO" id="GO:0033785">
    <property type="term" value="F:heptose 7-phosphate kinase activity"/>
    <property type="evidence" value="ECO:0007669"/>
    <property type="project" value="UniProtKB-UniRule"/>
</dbReference>
<dbReference type="EC" id="2.7.7.70" evidence="11"/>
<keyword evidence="9 11" id="KW-0119">Carbohydrate metabolism</keyword>
<dbReference type="Gene3D" id="3.40.50.620">
    <property type="entry name" value="HUPs"/>
    <property type="match status" value="1"/>
</dbReference>
<feature type="binding site" evidence="11">
    <location>
        <begin position="198"/>
        <end position="201"/>
    </location>
    <ligand>
        <name>ATP</name>
        <dbReference type="ChEBI" id="CHEBI:30616"/>
    </ligand>
</feature>
<gene>
    <name evidence="11 14" type="primary">hldE</name>
    <name evidence="14" type="ORF">SMGD1_1950</name>
</gene>
<dbReference type="eggNOG" id="COG2870">
    <property type="taxonomic scope" value="Bacteria"/>
</dbReference>
<dbReference type="PATRIC" id="fig|929558.5.peg.1943"/>
<evidence type="ECO:0000256" key="2">
    <source>
        <dbReference type="ARBA" id="ARBA00003753"/>
    </source>
</evidence>
<dbReference type="NCBIfam" id="TIGR02199">
    <property type="entry name" value="rfaE_dom_II"/>
    <property type="match status" value="1"/>
</dbReference>
<dbReference type="InterPro" id="IPR023030">
    <property type="entry name" value="Bifunc_HldE"/>
</dbReference>
<keyword evidence="3 11" id="KW-0808">Transferase</keyword>
<feature type="region of interest" description="Cytidylyltransferase" evidence="11">
    <location>
        <begin position="348"/>
        <end position="474"/>
    </location>
</feature>
<evidence type="ECO:0000256" key="7">
    <source>
        <dbReference type="ARBA" id="ARBA00022840"/>
    </source>
</evidence>
<evidence type="ECO:0000256" key="3">
    <source>
        <dbReference type="ARBA" id="ARBA00022679"/>
    </source>
</evidence>
<comment type="catalytic activity">
    <reaction evidence="10 11">
        <text>D-glycero-beta-D-manno-heptose 1-phosphate + ATP + H(+) = ADP-D-glycero-beta-D-manno-heptose + diphosphate</text>
        <dbReference type="Rhea" id="RHEA:27465"/>
        <dbReference type="ChEBI" id="CHEBI:15378"/>
        <dbReference type="ChEBI" id="CHEBI:30616"/>
        <dbReference type="ChEBI" id="CHEBI:33019"/>
        <dbReference type="ChEBI" id="CHEBI:59967"/>
        <dbReference type="ChEBI" id="CHEBI:61593"/>
        <dbReference type="EC" id="2.7.7.70"/>
    </reaction>
</comment>
<dbReference type="Pfam" id="PF01467">
    <property type="entry name" value="CTP_transf_like"/>
    <property type="match status" value="1"/>
</dbReference>
<dbReference type="GO" id="GO:0016773">
    <property type="term" value="F:phosphotransferase activity, alcohol group as acceptor"/>
    <property type="evidence" value="ECO:0007669"/>
    <property type="project" value="InterPro"/>
</dbReference>
<evidence type="ECO:0000256" key="10">
    <source>
        <dbReference type="ARBA" id="ARBA00047428"/>
    </source>
</evidence>
<comment type="similarity">
    <text evidence="11">In the C-terminal section; belongs to the cytidylyltransferase family.</text>
</comment>
<dbReference type="Pfam" id="PF00294">
    <property type="entry name" value="PfkB"/>
    <property type="match status" value="1"/>
</dbReference>
<reference evidence="14 15" key="1">
    <citation type="journal article" date="2012" name="Proc. Natl. Acad. Sci. U.S.A.">
        <title>Genome and physiology of a model Epsilonproteobacterium responsible for sulfide detoxification in marine oxygen depletion zones.</title>
        <authorList>
            <person name="Grote J."/>
            <person name="Schott T."/>
            <person name="Bruckner C.G."/>
            <person name="Glockner F.O."/>
            <person name="Jost G."/>
            <person name="Teeling H."/>
            <person name="Labrenz M."/>
            <person name="Jurgens K."/>
        </authorList>
    </citation>
    <scope>NUCLEOTIDE SEQUENCE [LARGE SCALE GENOMIC DNA]</scope>
    <source>
        <strain evidence="14 15">GD1</strain>
    </source>
</reference>
<keyword evidence="6 11" id="KW-0418">Kinase</keyword>
<evidence type="ECO:0000259" key="13">
    <source>
        <dbReference type="Pfam" id="PF01467"/>
    </source>
</evidence>
<dbReference type="GO" id="GO:0033786">
    <property type="term" value="F:heptose-1-phosphate adenylyltransferase activity"/>
    <property type="evidence" value="ECO:0007669"/>
    <property type="project" value="UniProtKB-UniRule"/>
</dbReference>